<accession>A0AAU9V9B1</accession>
<protein>
    <submittedName>
        <fullName evidence="2">Uncharacterized protein</fullName>
    </submittedName>
</protein>
<dbReference type="EMBL" id="CAKOGL010000031">
    <property type="protein sequence ID" value="CAH2107877.1"/>
    <property type="molecule type" value="Genomic_DNA"/>
</dbReference>
<sequence>MPARVPLFAAAVALCASVHALVALRCHVPNFVAAIALPWSLLQELDPYRHKAHQKAAPVDHLLRRLYWATDPCRPDAGVVLADLADLDRFHGASPGFGDYASQFVGSDGIVQTGDPEVGTLFRPGDRHSLADDLLDAPCQRVRLLLIIGTGQLQPPRACLGDLIAGLHCHFGYNAVGLYSSENLRICPRTPRQQRQLHRRCPGQTQLRRFRLFFSCSRRTCRCLLLFFAPFRDRGPGLLRLCYRLRCRTSCR</sequence>
<dbReference type="AlphaFoldDB" id="A0AAU9V9B1"/>
<proteinExistence type="predicted"/>
<gene>
    <name evidence="2" type="ORF">EEDITHA_LOCUS21867</name>
</gene>
<comment type="caution">
    <text evidence="2">The sequence shown here is derived from an EMBL/GenBank/DDBJ whole genome shotgun (WGS) entry which is preliminary data.</text>
</comment>
<feature type="signal peptide" evidence="1">
    <location>
        <begin position="1"/>
        <end position="20"/>
    </location>
</feature>
<organism evidence="2 3">
    <name type="scientific">Euphydryas editha</name>
    <name type="common">Edith's checkerspot</name>
    <dbReference type="NCBI Taxonomy" id="104508"/>
    <lineage>
        <taxon>Eukaryota</taxon>
        <taxon>Metazoa</taxon>
        <taxon>Ecdysozoa</taxon>
        <taxon>Arthropoda</taxon>
        <taxon>Hexapoda</taxon>
        <taxon>Insecta</taxon>
        <taxon>Pterygota</taxon>
        <taxon>Neoptera</taxon>
        <taxon>Endopterygota</taxon>
        <taxon>Lepidoptera</taxon>
        <taxon>Glossata</taxon>
        <taxon>Ditrysia</taxon>
        <taxon>Papilionoidea</taxon>
        <taxon>Nymphalidae</taxon>
        <taxon>Nymphalinae</taxon>
        <taxon>Euphydryas</taxon>
    </lineage>
</organism>
<keyword evidence="3" id="KW-1185">Reference proteome</keyword>
<evidence type="ECO:0000313" key="3">
    <source>
        <dbReference type="Proteomes" id="UP001153954"/>
    </source>
</evidence>
<keyword evidence="1" id="KW-0732">Signal</keyword>
<evidence type="ECO:0000256" key="1">
    <source>
        <dbReference type="SAM" id="SignalP"/>
    </source>
</evidence>
<feature type="chain" id="PRO_5043818510" evidence="1">
    <location>
        <begin position="21"/>
        <end position="252"/>
    </location>
</feature>
<name>A0AAU9V9B1_EUPED</name>
<reference evidence="2" key="1">
    <citation type="submission" date="2022-03" db="EMBL/GenBank/DDBJ databases">
        <authorList>
            <person name="Tunstrom K."/>
        </authorList>
    </citation>
    <scope>NUCLEOTIDE SEQUENCE</scope>
</reference>
<dbReference type="Proteomes" id="UP001153954">
    <property type="component" value="Unassembled WGS sequence"/>
</dbReference>
<evidence type="ECO:0000313" key="2">
    <source>
        <dbReference type="EMBL" id="CAH2107877.1"/>
    </source>
</evidence>